<keyword evidence="3" id="KW-1185">Reference proteome</keyword>
<organism evidence="2 3">
    <name type="scientific">Alicyclobacillus cycloheptanicus</name>
    <dbReference type="NCBI Taxonomy" id="1457"/>
    <lineage>
        <taxon>Bacteria</taxon>
        <taxon>Bacillati</taxon>
        <taxon>Bacillota</taxon>
        <taxon>Bacilli</taxon>
        <taxon>Bacillales</taxon>
        <taxon>Alicyclobacillaceae</taxon>
        <taxon>Alicyclobacillus</taxon>
    </lineage>
</organism>
<dbReference type="InterPro" id="IPR003607">
    <property type="entry name" value="HD/PDEase_dom"/>
</dbReference>
<evidence type="ECO:0000313" key="2">
    <source>
        <dbReference type="EMBL" id="MDQ0190753.1"/>
    </source>
</evidence>
<evidence type="ECO:0000313" key="3">
    <source>
        <dbReference type="Proteomes" id="UP001232973"/>
    </source>
</evidence>
<dbReference type="Pfam" id="PF01966">
    <property type="entry name" value="HD"/>
    <property type="match status" value="1"/>
</dbReference>
<dbReference type="RefSeq" id="WP_274454473.1">
    <property type="nucleotide sequence ID" value="NZ_CP067097.1"/>
</dbReference>
<evidence type="ECO:0000259" key="1">
    <source>
        <dbReference type="SMART" id="SM00471"/>
    </source>
</evidence>
<comment type="caution">
    <text evidence="2">The sequence shown here is derived from an EMBL/GenBank/DDBJ whole genome shotgun (WGS) entry which is preliminary data.</text>
</comment>
<dbReference type="InterPro" id="IPR006675">
    <property type="entry name" value="HDIG_dom"/>
</dbReference>
<dbReference type="Proteomes" id="UP001232973">
    <property type="component" value="Unassembled WGS sequence"/>
</dbReference>
<dbReference type="SUPFAM" id="SSF109604">
    <property type="entry name" value="HD-domain/PDEase-like"/>
    <property type="match status" value="1"/>
</dbReference>
<protein>
    <submittedName>
        <fullName evidence="2">Nucleotidyltransferase with HDIG domain</fullName>
    </submittedName>
</protein>
<proteinExistence type="predicted"/>
<dbReference type="PANTHER" id="PTHR38659">
    <property type="entry name" value="METAL-DEPENDENT PHOSPHOHYDROLASE"/>
    <property type="match status" value="1"/>
</dbReference>
<dbReference type="SMART" id="SM00471">
    <property type="entry name" value="HDc"/>
    <property type="match status" value="1"/>
</dbReference>
<dbReference type="NCBIfam" id="TIGR00277">
    <property type="entry name" value="HDIG"/>
    <property type="match status" value="1"/>
</dbReference>
<accession>A0ABT9XKF0</accession>
<gene>
    <name evidence="2" type="ORF">J2S03_002620</name>
</gene>
<dbReference type="EMBL" id="JAUSTP010000023">
    <property type="protein sequence ID" value="MDQ0190753.1"/>
    <property type="molecule type" value="Genomic_DNA"/>
</dbReference>
<sequence length="190" mass="21260">MKSRAEALALLKAYTESESLLRHAYAVEAAMRAYARKYGEDEEKWGITGLLHDFDYEKYPTPQEHTVVGAKILEEHGYPEDVIYAIRAHADYNGLERNTLMAKALFACDEISGFVMAVAMVRPTRDLADVEVKSVKKKLKDKAFARGVHREDVYQGAAELCVDLDEHIAFIIEALQPVRAQLGLDGTQSA</sequence>
<feature type="domain" description="HD/PDEase" evidence="1">
    <location>
        <begin position="16"/>
        <end position="123"/>
    </location>
</feature>
<dbReference type="CDD" id="cd00077">
    <property type="entry name" value="HDc"/>
    <property type="match status" value="1"/>
</dbReference>
<reference evidence="2 3" key="1">
    <citation type="submission" date="2023-07" db="EMBL/GenBank/DDBJ databases">
        <title>Genomic Encyclopedia of Type Strains, Phase IV (KMG-IV): sequencing the most valuable type-strain genomes for metagenomic binning, comparative biology and taxonomic classification.</title>
        <authorList>
            <person name="Goeker M."/>
        </authorList>
    </citation>
    <scope>NUCLEOTIDE SEQUENCE [LARGE SCALE GENOMIC DNA]</scope>
    <source>
        <strain evidence="2 3">DSM 4006</strain>
    </source>
</reference>
<name>A0ABT9XKF0_9BACL</name>
<dbReference type="PANTHER" id="PTHR38659:SF1">
    <property type="entry name" value="METAL DEPENDENT PHOSPHOHYDROLASE"/>
    <property type="match status" value="1"/>
</dbReference>
<dbReference type="InterPro" id="IPR006674">
    <property type="entry name" value="HD_domain"/>
</dbReference>
<dbReference type="Gene3D" id="1.10.3210.10">
    <property type="entry name" value="Hypothetical protein af1432"/>
    <property type="match status" value="1"/>
</dbReference>